<evidence type="ECO:0000313" key="2">
    <source>
        <dbReference type="Proteomes" id="UP000325385"/>
    </source>
</evidence>
<reference evidence="2" key="1">
    <citation type="submission" date="2018-09" db="EMBL/GenBank/DDBJ databases">
        <title>Nocardia yunnanensis sp. nov., an actinomycete isolated from a soil sample.</title>
        <authorList>
            <person name="Zhang J."/>
        </authorList>
    </citation>
    <scope>NUCLEOTIDE SEQUENCE [LARGE SCALE GENOMIC DNA]</scope>
    <source>
        <strain evidence="2">21-3</strain>
    </source>
</reference>
<dbReference type="AlphaFoldDB" id="A0A5P6NCN0"/>
<evidence type="ECO:0000313" key="1">
    <source>
        <dbReference type="EMBL" id="QFI63767.1"/>
    </source>
</evidence>
<accession>A0A5P6NCN0</accession>
<organism evidence="1 2">
    <name type="scientific">Qipengyuania flava</name>
    <dbReference type="NCBI Taxonomy" id="192812"/>
    <lineage>
        <taxon>Bacteria</taxon>
        <taxon>Pseudomonadati</taxon>
        <taxon>Pseudomonadota</taxon>
        <taxon>Alphaproteobacteria</taxon>
        <taxon>Sphingomonadales</taxon>
        <taxon>Erythrobacteraceae</taxon>
        <taxon>Qipengyuania</taxon>
    </lineage>
</organism>
<proteinExistence type="predicted"/>
<dbReference type="Proteomes" id="UP000325385">
    <property type="component" value="Chromosome"/>
</dbReference>
<dbReference type="GeneID" id="69697874"/>
<protein>
    <submittedName>
        <fullName evidence="1">Uncharacterized protein</fullName>
    </submittedName>
</protein>
<dbReference type="RefSeq" id="WP_151885902.1">
    <property type="nucleotide sequence ID" value="NZ_CP032228.1"/>
</dbReference>
<gene>
    <name evidence="1" type="ORF">D0Y83_11200</name>
</gene>
<sequence length="78" mass="8612">MSNLLQHPATIVRAIHVERVKPGVDLWGASFAGDEHTSPKVFAPHLPLLQLRRELMNCSERCGLPIVVFNDVVGERAA</sequence>
<dbReference type="EMBL" id="CP032228">
    <property type="protein sequence ID" value="QFI63767.1"/>
    <property type="molecule type" value="Genomic_DNA"/>
</dbReference>
<name>A0A5P6NCN0_9SPHN</name>